<protein>
    <submittedName>
        <fullName evidence="1">Uncharacterized protein</fullName>
    </submittedName>
</protein>
<dbReference type="RefSeq" id="WP_262487781.1">
    <property type="nucleotide sequence ID" value="NZ_CP139972.1"/>
</dbReference>
<proteinExistence type="predicted"/>
<keyword evidence="2" id="KW-1185">Reference proteome</keyword>
<reference evidence="1 2" key="1">
    <citation type="submission" date="2023-11" db="EMBL/GenBank/DDBJ databases">
        <title>MicrobeMod: A computational toolkit for identifying prokaryotic methylation and restriction-modification with nanopore sequencing.</title>
        <authorList>
            <person name="Crits-Christoph A."/>
            <person name="Kang S.C."/>
            <person name="Lee H."/>
            <person name="Ostrov N."/>
        </authorList>
    </citation>
    <scope>NUCLEOTIDE SEQUENCE [LARGE SCALE GENOMIC DNA]</scope>
    <source>
        <strain evidence="1 2">ATCC 23090</strain>
    </source>
</reference>
<sequence length="44" mass="5245">MWKQFLILLGIILAGTNGYAQQHLEEYYDSWDHCRKCHLHSEPV</sequence>
<accession>A0ABZ0XIJ8</accession>
<organism evidence="1 2">
    <name type="scientific">Chitinophaga sancti</name>
    <dbReference type="NCBI Taxonomy" id="1004"/>
    <lineage>
        <taxon>Bacteria</taxon>
        <taxon>Pseudomonadati</taxon>
        <taxon>Bacteroidota</taxon>
        <taxon>Chitinophagia</taxon>
        <taxon>Chitinophagales</taxon>
        <taxon>Chitinophagaceae</taxon>
        <taxon>Chitinophaga</taxon>
    </lineage>
</organism>
<evidence type="ECO:0000313" key="2">
    <source>
        <dbReference type="Proteomes" id="UP001326715"/>
    </source>
</evidence>
<gene>
    <name evidence="1" type="ORF">SR876_03180</name>
</gene>
<dbReference type="EMBL" id="CP140154">
    <property type="protein sequence ID" value="WQG90485.1"/>
    <property type="molecule type" value="Genomic_DNA"/>
</dbReference>
<dbReference type="Proteomes" id="UP001326715">
    <property type="component" value="Chromosome"/>
</dbReference>
<name>A0ABZ0XIJ8_9BACT</name>
<evidence type="ECO:0000313" key="1">
    <source>
        <dbReference type="EMBL" id="WQG90485.1"/>
    </source>
</evidence>